<dbReference type="GO" id="GO:0005524">
    <property type="term" value="F:ATP binding"/>
    <property type="evidence" value="ECO:0007669"/>
    <property type="project" value="UniProtKB-KW"/>
</dbReference>
<reference evidence="6 7" key="1">
    <citation type="submission" date="2019-02" db="EMBL/GenBank/DDBJ databases">
        <authorList>
            <person name="Fomenkov A."/>
            <person name="Dubinina G."/>
            <person name="Grabovich M."/>
            <person name="Vincze T."/>
            <person name="Roberts R.J."/>
        </authorList>
    </citation>
    <scope>NUCLEOTIDE SEQUENCE [LARGE SCALE GENOMIC DNA]</scope>
    <source>
        <strain evidence="6 7">P</strain>
    </source>
</reference>
<dbReference type="Pfam" id="PF00270">
    <property type="entry name" value="DEAD"/>
    <property type="match status" value="1"/>
</dbReference>
<dbReference type="RefSeq" id="WP_149566477.1">
    <property type="nucleotide sequence ID" value="NZ_CP035807.1"/>
</dbReference>
<dbReference type="GO" id="GO:0003678">
    <property type="term" value="F:DNA helicase activity"/>
    <property type="evidence" value="ECO:0007669"/>
    <property type="project" value="TreeGrafter"/>
</dbReference>
<dbReference type="AlphaFoldDB" id="A0A5C1Q768"/>
<dbReference type="InterPro" id="IPR014013">
    <property type="entry name" value="Helic_SF1/SF2_ATP-bd_DinG/Rad3"/>
</dbReference>
<evidence type="ECO:0000313" key="6">
    <source>
        <dbReference type="EMBL" id="QEN03217.1"/>
    </source>
</evidence>
<feature type="domain" description="Helicase ATP-binding" evidence="5">
    <location>
        <begin position="132"/>
        <end position="404"/>
    </location>
</feature>
<evidence type="ECO:0000256" key="3">
    <source>
        <dbReference type="ARBA" id="ARBA00022840"/>
    </source>
</evidence>
<gene>
    <name evidence="6" type="ORF">EW093_00360</name>
</gene>
<evidence type="ECO:0000256" key="2">
    <source>
        <dbReference type="ARBA" id="ARBA00022801"/>
    </source>
</evidence>
<dbReference type="EMBL" id="CP035807">
    <property type="protein sequence ID" value="QEN03217.1"/>
    <property type="molecule type" value="Genomic_DNA"/>
</dbReference>
<dbReference type="SUPFAM" id="SSF52540">
    <property type="entry name" value="P-loop containing nucleoside triphosphate hydrolases"/>
    <property type="match status" value="1"/>
</dbReference>
<dbReference type="PROSITE" id="PS51193">
    <property type="entry name" value="HELICASE_ATP_BIND_2"/>
    <property type="match status" value="1"/>
</dbReference>
<dbReference type="PANTHER" id="PTHR11472">
    <property type="entry name" value="DNA REPAIR DEAD HELICASE RAD3/XP-D SUBFAMILY MEMBER"/>
    <property type="match status" value="1"/>
</dbReference>
<evidence type="ECO:0000256" key="1">
    <source>
        <dbReference type="ARBA" id="ARBA00022741"/>
    </source>
</evidence>
<reference evidence="6 7" key="2">
    <citation type="submission" date="2019-09" db="EMBL/GenBank/DDBJ databases">
        <title>Complete Genome Sequence and Methylome Analysis of free living Spirochaetas.</title>
        <authorList>
            <person name="Leshcheva N."/>
            <person name="Mikheeva N."/>
        </authorList>
    </citation>
    <scope>NUCLEOTIDE SEQUENCE [LARGE SCALE GENOMIC DNA]</scope>
    <source>
        <strain evidence="6 7">P</strain>
    </source>
</reference>
<dbReference type="Gene3D" id="3.40.50.300">
    <property type="entry name" value="P-loop containing nucleotide triphosphate hydrolases"/>
    <property type="match status" value="2"/>
</dbReference>
<keyword evidence="7" id="KW-1185">Reference proteome</keyword>
<dbReference type="KEGG" id="sper:EW093_00360"/>
<evidence type="ECO:0000313" key="7">
    <source>
        <dbReference type="Proteomes" id="UP000323824"/>
    </source>
</evidence>
<keyword evidence="6" id="KW-0347">Helicase</keyword>
<dbReference type="PANTHER" id="PTHR11472:SF34">
    <property type="entry name" value="REGULATOR OF TELOMERE ELONGATION HELICASE 1"/>
    <property type="match status" value="1"/>
</dbReference>
<evidence type="ECO:0000259" key="5">
    <source>
        <dbReference type="PROSITE" id="PS51193"/>
    </source>
</evidence>
<dbReference type="InterPro" id="IPR045028">
    <property type="entry name" value="DinG/Rad3-like"/>
</dbReference>
<dbReference type="InterPro" id="IPR011545">
    <property type="entry name" value="DEAD/DEAH_box_helicase_dom"/>
</dbReference>
<protein>
    <submittedName>
        <fullName evidence="6">DEAD/DEAH box helicase</fullName>
    </submittedName>
</protein>
<keyword evidence="1" id="KW-0547">Nucleotide-binding</keyword>
<evidence type="ECO:0000256" key="4">
    <source>
        <dbReference type="ARBA" id="ARBA00038058"/>
    </source>
</evidence>
<keyword evidence="2" id="KW-0378">Hydrolase</keyword>
<dbReference type="InterPro" id="IPR027417">
    <property type="entry name" value="P-loop_NTPase"/>
</dbReference>
<comment type="similarity">
    <text evidence="4">Belongs to the helicase family. DinG subfamily.</text>
</comment>
<dbReference type="SMART" id="SM00491">
    <property type="entry name" value="HELICc2"/>
    <property type="match status" value="1"/>
</dbReference>
<name>A0A5C1Q768_9SPIO</name>
<accession>A0A5C1Q768</accession>
<dbReference type="GO" id="GO:0006139">
    <property type="term" value="P:nucleobase-containing compound metabolic process"/>
    <property type="evidence" value="ECO:0007669"/>
    <property type="project" value="InterPro"/>
</dbReference>
<keyword evidence="3" id="KW-0067">ATP-binding</keyword>
<dbReference type="PROSITE" id="PS01302">
    <property type="entry name" value="UPF0758"/>
    <property type="match status" value="1"/>
</dbReference>
<dbReference type="GO" id="GO:0003676">
    <property type="term" value="F:nucleic acid binding"/>
    <property type="evidence" value="ECO:0007669"/>
    <property type="project" value="InterPro"/>
</dbReference>
<dbReference type="Pfam" id="PF13307">
    <property type="entry name" value="Helicase_C_2"/>
    <property type="match status" value="1"/>
</dbReference>
<organism evidence="6 7">
    <name type="scientific">Thiospirochaeta perfilievii</name>
    <dbReference type="NCBI Taxonomy" id="252967"/>
    <lineage>
        <taxon>Bacteria</taxon>
        <taxon>Pseudomonadati</taxon>
        <taxon>Spirochaetota</taxon>
        <taxon>Spirochaetia</taxon>
        <taxon>Spirochaetales</taxon>
        <taxon>Spirochaetaceae</taxon>
        <taxon>Thiospirochaeta</taxon>
    </lineage>
</organism>
<dbReference type="InterPro" id="IPR006555">
    <property type="entry name" value="ATP-dep_Helicase_C"/>
</dbReference>
<dbReference type="Proteomes" id="UP000323824">
    <property type="component" value="Chromosome"/>
</dbReference>
<proteinExistence type="inferred from homology"/>
<dbReference type="GO" id="GO:0016818">
    <property type="term" value="F:hydrolase activity, acting on acid anhydrides, in phosphorus-containing anhydrides"/>
    <property type="evidence" value="ECO:0007669"/>
    <property type="project" value="InterPro"/>
</dbReference>
<dbReference type="OrthoDB" id="9803913at2"/>
<sequence length="813" mass="92054">MNTIDKFTNTVIDIMRVTILDAQGNEVLFLGKIDEDGIISLIEVGARGDENSVPAIFPHMMKGDVVIHNHPSGGLKPSSPDLNVASMLGNDGIGFYIIDNDVEKVYVVVEPIILKDRELLDDLTNILEPDGPLSKLDVNYEYRESQSRLLNDITYALNHDCVLAAEAGTGVGKSFAYLIPAIKWAEVNKDRIVISTGTINLQQQLVEKDIPLAKKILGSNLKTVLVKGRGNYLCHKRLYSALEDDSLFRDEDHQLNQIKEWTKVTKTGSLSDLTFMPERDIWNSINSDAETCTGIKCSHFNKCFSMKARKEASTAGIIVVNHHLLFADLAMRLDGAGFEGSAVLPPFYKIIFDEAHNIEDSATSFFSERYNKYSLIKYLNRLLGKKMGKRYGSLVKLDKYIDEAAKLSDVVPIIDEIKDKADTLDQLCLDFTGGSSLHIEGEPKDSLIFGILNPALNLQKSILSLTSELATALKSVDEEFHDLDAYIETARLKSRLESYATFFEKFRSYIDYNDEIFWVDKSKTSKGDFFVNYSITPIDISKLMNKAVFEPYSSVICTSATLTVNNNFKFWKNRVGLQYVVEDRFIERVYDSPFEYHKRVFLGVPTDIPLPNENGYLEYLQDYIKKIVTITNGSALILFTSYMLLKEVYDSLKLFFEGLGVTVYRQGDDDRSRLLNSFKTDISSVLFATESFWEGVDSPGETLKVVIITKLPFRVPTDPIIKARMDRCKQRNGNPFMELSIPDAVTRLKQGFGRLMRRKSDWGMVFILDSRCVKKQYGPIFLNSLPQCRFVADNGNSTLEYSELFFEEGEHFE</sequence>
<dbReference type="InterPro" id="IPR020891">
    <property type="entry name" value="UPF0758_CS"/>
</dbReference>